<feature type="domain" description="Methyl-accepting transducer" evidence="5">
    <location>
        <begin position="460"/>
        <end position="675"/>
    </location>
</feature>
<feature type="transmembrane region" description="Helical" evidence="4">
    <location>
        <begin position="339"/>
        <end position="359"/>
    </location>
</feature>
<dbReference type="SMART" id="SM00304">
    <property type="entry name" value="HAMP"/>
    <property type="match status" value="2"/>
</dbReference>
<dbReference type="Proteomes" id="UP000697995">
    <property type="component" value="Unassembled WGS sequence"/>
</dbReference>
<dbReference type="Gene3D" id="1.10.8.500">
    <property type="entry name" value="HAMP domain in histidine kinase"/>
    <property type="match status" value="1"/>
</dbReference>
<evidence type="ECO:0000256" key="1">
    <source>
        <dbReference type="ARBA" id="ARBA00023224"/>
    </source>
</evidence>
<evidence type="ECO:0000256" key="2">
    <source>
        <dbReference type="ARBA" id="ARBA00029447"/>
    </source>
</evidence>
<protein>
    <recommendedName>
        <fullName evidence="9">Methyl-accepting chemotaxis protein</fullName>
    </recommendedName>
</protein>
<dbReference type="Pfam" id="PF00015">
    <property type="entry name" value="MCPsignal"/>
    <property type="match status" value="1"/>
</dbReference>
<dbReference type="PROSITE" id="PS50111">
    <property type="entry name" value="CHEMOTAXIS_TRANSDUC_2"/>
    <property type="match status" value="1"/>
</dbReference>
<evidence type="ECO:0008006" key="9">
    <source>
        <dbReference type="Google" id="ProtNLM"/>
    </source>
</evidence>
<keyword evidence="4" id="KW-1133">Transmembrane helix</keyword>
<dbReference type="Gene3D" id="1.10.287.950">
    <property type="entry name" value="Methyl-accepting chemotaxis protein"/>
    <property type="match status" value="1"/>
</dbReference>
<reference evidence="7 8" key="1">
    <citation type="journal article" date="2020" name="Microorganisms">
        <title>Osmotic Adaptation and Compatible Solute Biosynthesis of Phototrophic Bacteria as Revealed from Genome Analyses.</title>
        <authorList>
            <person name="Imhoff J.F."/>
            <person name="Rahn T."/>
            <person name="Kunzel S."/>
            <person name="Keller A."/>
            <person name="Neulinger S.C."/>
        </authorList>
    </citation>
    <scope>NUCLEOTIDE SEQUENCE [LARGE SCALE GENOMIC DNA]</scope>
    <source>
        <strain evidence="7 8">DSM 15382</strain>
    </source>
</reference>
<dbReference type="InterPro" id="IPR003660">
    <property type="entry name" value="HAMP_dom"/>
</dbReference>
<dbReference type="PANTHER" id="PTHR32089:SF112">
    <property type="entry name" value="LYSOZYME-LIKE PROTEIN-RELATED"/>
    <property type="match status" value="1"/>
</dbReference>
<dbReference type="InterPro" id="IPR004090">
    <property type="entry name" value="Chemotax_Me-accpt_rcpt"/>
</dbReference>
<comment type="similarity">
    <text evidence="2">Belongs to the methyl-accepting chemotaxis (MCP) protein family.</text>
</comment>
<keyword evidence="4" id="KW-0472">Membrane</keyword>
<dbReference type="PROSITE" id="PS50885">
    <property type="entry name" value="HAMP"/>
    <property type="match status" value="1"/>
</dbReference>
<dbReference type="SMART" id="SM00283">
    <property type="entry name" value="MA"/>
    <property type="match status" value="1"/>
</dbReference>
<evidence type="ECO:0000256" key="3">
    <source>
        <dbReference type="PROSITE-ProRule" id="PRU00284"/>
    </source>
</evidence>
<dbReference type="PANTHER" id="PTHR32089">
    <property type="entry name" value="METHYL-ACCEPTING CHEMOTAXIS PROTEIN MCPB"/>
    <property type="match status" value="1"/>
</dbReference>
<evidence type="ECO:0000313" key="7">
    <source>
        <dbReference type="EMBL" id="MBK1660457.1"/>
    </source>
</evidence>
<evidence type="ECO:0000313" key="8">
    <source>
        <dbReference type="Proteomes" id="UP000697995"/>
    </source>
</evidence>
<keyword evidence="4" id="KW-0812">Transmembrane</keyword>
<name>A0ABS1D2G2_9PROT</name>
<accession>A0ABS1D2G2</accession>
<dbReference type="RefSeq" id="WP_133222860.1">
    <property type="nucleotide sequence ID" value="NZ_NRSG01000180.1"/>
</dbReference>
<dbReference type="PRINTS" id="PR00260">
    <property type="entry name" value="CHEMTRNSDUCR"/>
</dbReference>
<dbReference type="Gene3D" id="3.30.450.20">
    <property type="entry name" value="PAS domain"/>
    <property type="match status" value="1"/>
</dbReference>
<gene>
    <name evidence="7" type="ORF">CKO45_19720</name>
</gene>
<evidence type="ECO:0000259" key="6">
    <source>
        <dbReference type="PROSITE" id="PS50885"/>
    </source>
</evidence>
<dbReference type="InterPro" id="IPR004089">
    <property type="entry name" value="MCPsignal_dom"/>
</dbReference>
<comment type="caution">
    <text evidence="7">The sequence shown here is derived from an EMBL/GenBank/DDBJ whole genome shotgun (WGS) entry which is preliminary data.</text>
</comment>
<sequence length="811" mass="83866">MRAPAISIRLRIMLLLLGFAVLPALLLVGTFATERDALRRTALDRLGDAAAALTDSIDRNLFERYGDVQAFGLNPAAQDPANWRRPGSDNPLVRAIDEYVALYGVYKLALLVSPDGAVLAVNSRDAAGKPVASEPLYGRSFADAPWLGKALRGEFLVGPEGLTGTVVEQPARAAAVAAAYPGEDGYSIVFAAPVKDAAGKVIGVWANFADFGLVEQIVADFHARLVRGGMPQAEITLLDPAGRVIVDYDPALRPGPYRRDFEVIGRLNLAERGVSAAQAAIRGEAGGAVARHARKGIDQANGYARSHGAMGFAGLGWSTLVRVPVEQAFAAVDRILERGLLLVAIVLAAILPLGLWAGASFARPLTALGGCMRRIAAGEVPAAIPGAGRRDEVGGMAAALAVFRDTMAEATAMRAREEAYRAEAAAAKRDALRGMADRLEAETGAAVTRIGNRVSGMAENAEHMAATADTIAAASRSVAGAAGQALQNAETVAAATEELSASVREISMQVSQAAGITRQAAEQGKASEAVIRSLSDSAARVGEVVRLIADIAGRTNLLALNATIEAARAGDAGKGFAVVAGEVKSLAAQTARATDEIGGLVGAIATTTQQAVTTVRDMAASVGRIDATSAAIATAVEQQAAATQDIARTVAETAAAARAVATRIEEVSEATMAAGSRAEEVRIDAGEARDAITALRGTLVEVVRTATPEVDRRTTQRFELPRQVTLDLPGRPRVEAKLLDIGAGGARLSGLAPLPAGTRGRLHLAELGAPVPFASLGDDGRDSTRLRFEPDAPATAALARLLATLAGQQAA</sequence>
<dbReference type="SUPFAM" id="SSF58104">
    <property type="entry name" value="Methyl-accepting chemotaxis protein (MCP) signaling domain"/>
    <property type="match status" value="1"/>
</dbReference>
<feature type="domain" description="HAMP" evidence="6">
    <location>
        <begin position="359"/>
        <end position="412"/>
    </location>
</feature>
<evidence type="ECO:0000259" key="5">
    <source>
        <dbReference type="PROSITE" id="PS50111"/>
    </source>
</evidence>
<keyword evidence="1 3" id="KW-0807">Transducer</keyword>
<evidence type="ECO:0000256" key="4">
    <source>
        <dbReference type="SAM" id="Phobius"/>
    </source>
</evidence>
<keyword evidence="8" id="KW-1185">Reference proteome</keyword>
<dbReference type="EMBL" id="NRSG01000180">
    <property type="protein sequence ID" value="MBK1660457.1"/>
    <property type="molecule type" value="Genomic_DNA"/>
</dbReference>
<proteinExistence type="inferred from homology"/>
<organism evidence="7 8">
    <name type="scientific">Paracraurococcus ruber</name>
    <dbReference type="NCBI Taxonomy" id="77675"/>
    <lineage>
        <taxon>Bacteria</taxon>
        <taxon>Pseudomonadati</taxon>
        <taxon>Pseudomonadota</taxon>
        <taxon>Alphaproteobacteria</taxon>
        <taxon>Acetobacterales</taxon>
        <taxon>Roseomonadaceae</taxon>
        <taxon>Paracraurococcus</taxon>
    </lineage>
</organism>